<reference evidence="3" key="1">
    <citation type="journal article" date="2018" name="Nat. Microbiol.">
        <title>Leveraging single-cell genomics to expand the fungal tree of life.</title>
        <authorList>
            <person name="Ahrendt S.R."/>
            <person name="Quandt C.A."/>
            <person name="Ciobanu D."/>
            <person name="Clum A."/>
            <person name="Salamov A."/>
            <person name="Andreopoulos B."/>
            <person name="Cheng J.F."/>
            <person name="Woyke T."/>
            <person name="Pelin A."/>
            <person name="Henrissat B."/>
            <person name="Reynolds N.K."/>
            <person name="Benny G.L."/>
            <person name="Smith M.E."/>
            <person name="James T.Y."/>
            <person name="Grigoriev I.V."/>
        </authorList>
    </citation>
    <scope>NUCLEOTIDE SEQUENCE [LARGE SCALE GENOMIC DNA]</scope>
</reference>
<feature type="compositionally biased region" description="Basic and acidic residues" evidence="1">
    <location>
        <begin position="336"/>
        <end position="348"/>
    </location>
</feature>
<evidence type="ECO:0000256" key="1">
    <source>
        <dbReference type="SAM" id="MobiDB-lite"/>
    </source>
</evidence>
<name>A0A4V1ISG2_9FUNG</name>
<dbReference type="Proteomes" id="UP000269721">
    <property type="component" value="Unassembled WGS sequence"/>
</dbReference>
<organism evidence="2 3">
    <name type="scientific">Blyttiomyces helicus</name>
    <dbReference type="NCBI Taxonomy" id="388810"/>
    <lineage>
        <taxon>Eukaryota</taxon>
        <taxon>Fungi</taxon>
        <taxon>Fungi incertae sedis</taxon>
        <taxon>Chytridiomycota</taxon>
        <taxon>Chytridiomycota incertae sedis</taxon>
        <taxon>Chytridiomycetes</taxon>
        <taxon>Chytridiomycetes incertae sedis</taxon>
        <taxon>Blyttiomyces</taxon>
    </lineage>
</organism>
<evidence type="ECO:0000313" key="2">
    <source>
        <dbReference type="EMBL" id="RKO93447.1"/>
    </source>
</evidence>
<protein>
    <submittedName>
        <fullName evidence="2">Uncharacterized protein</fullName>
    </submittedName>
</protein>
<proteinExistence type="predicted"/>
<gene>
    <name evidence="2" type="ORF">BDK51DRAFT_30232</name>
</gene>
<dbReference type="EMBL" id="KZ994239">
    <property type="protein sequence ID" value="RKO93447.1"/>
    <property type="molecule type" value="Genomic_DNA"/>
</dbReference>
<evidence type="ECO:0000313" key="3">
    <source>
        <dbReference type="Proteomes" id="UP000269721"/>
    </source>
</evidence>
<keyword evidence="3" id="KW-1185">Reference proteome</keyword>
<accession>A0A4V1ISG2</accession>
<feature type="region of interest" description="Disordered" evidence="1">
    <location>
        <begin position="335"/>
        <end position="358"/>
    </location>
</feature>
<feature type="region of interest" description="Disordered" evidence="1">
    <location>
        <begin position="206"/>
        <end position="227"/>
    </location>
</feature>
<sequence length="358" mass="38844">MAAGLVCVITGRNGSDPHSVNRHIRKESTCSGDATELKGIRFDLSSMEKDGLKFMFIAKDTLNQLRKGGDGQKLLSHDSVESKISHKQFHMSLNLYLPADFVQERDSPTDQGGKGKRAFIVALVSNNHINFAVSRVNDHNIDFGEETSAVDKVKESEYEEKCLGEKEEPMHTEEKRCEDDSTVVLEMVLGTPMGATCASAAARPTTAAGNSDASDGDSTSATASKTGEASIGSRGEFIAIVVMPTGQDHSLCGIFPNFSISMIVVTWNVYNLIYSNMGNALSQDPEAQNFIARSRNSMYLEEMKDPGSISWVATLKEANLKAACPYRAARQQAVRGGRETGAHIKTDNPETGAENVLR</sequence>
<dbReference type="AlphaFoldDB" id="A0A4V1ISG2"/>